<dbReference type="Proteomes" id="UP000177564">
    <property type="component" value="Unassembled WGS sequence"/>
</dbReference>
<keyword evidence="1" id="KW-1133">Transmembrane helix</keyword>
<dbReference type="AlphaFoldDB" id="A0A1F4XQF7"/>
<keyword evidence="1" id="KW-0812">Transmembrane</keyword>
<feature type="transmembrane region" description="Helical" evidence="1">
    <location>
        <begin position="104"/>
        <end position="133"/>
    </location>
</feature>
<comment type="caution">
    <text evidence="2">The sequence shown here is derived from an EMBL/GenBank/DDBJ whole genome shotgun (WGS) entry which is preliminary data.</text>
</comment>
<evidence type="ECO:0000313" key="3">
    <source>
        <dbReference type="Proteomes" id="UP000177564"/>
    </source>
</evidence>
<feature type="transmembrane region" description="Helical" evidence="1">
    <location>
        <begin position="67"/>
        <end position="92"/>
    </location>
</feature>
<evidence type="ECO:0000256" key="1">
    <source>
        <dbReference type="SAM" id="Phobius"/>
    </source>
</evidence>
<proteinExistence type="predicted"/>
<dbReference type="EMBL" id="MEWU01000006">
    <property type="protein sequence ID" value="OGC83959.1"/>
    <property type="molecule type" value="Genomic_DNA"/>
</dbReference>
<organism evidence="2 3">
    <name type="scientific">Candidatus Adlerbacteria bacterium RIFCSPHIGHO2_02_FULL_52_17</name>
    <dbReference type="NCBI Taxonomy" id="1797240"/>
    <lineage>
        <taxon>Bacteria</taxon>
        <taxon>Candidatus Adleribacteriota</taxon>
    </lineage>
</organism>
<feature type="transmembrane region" description="Helical" evidence="1">
    <location>
        <begin position="145"/>
        <end position="169"/>
    </location>
</feature>
<accession>A0A1F4XQF7</accession>
<keyword evidence="1" id="KW-0472">Membrane</keyword>
<gene>
    <name evidence="2" type="ORF">A3D68_00100</name>
</gene>
<protein>
    <submittedName>
        <fullName evidence="2">Uncharacterized protein</fullName>
    </submittedName>
</protein>
<reference evidence="2 3" key="1">
    <citation type="journal article" date="2016" name="Nat. Commun.">
        <title>Thousands of microbial genomes shed light on interconnected biogeochemical processes in an aquifer system.</title>
        <authorList>
            <person name="Anantharaman K."/>
            <person name="Brown C.T."/>
            <person name="Hug L.A."/>
            <person name="Sharon I."/>
            <person name="Castelle C.J."/>
            <person name="Probst A.J."/>
            <person name="Thomas B.C."/>
            <person name="Singh A."/>
            <person name="Wilkins M.J."/>
            <person name="Karaoz U."/>
            <person name="Brodie E.L."/>
            <person name="Williams K.H."/>
            <person name="Hubbard S.S."/>
            <person name="Banfield J.F."/>
        </authorList>
    </citation>
    <scope>NUCLEOTIDE SEQUENCE [LARGE SCALE GENOMIC DNA]</scope>
</reference>
<dbReference type="STRING" id="1797240.A3D68_00100"/>
<name>A0A1F4XQF7_9BACT</name>
<evidence type="ECO:0000313" key="2">
    <source>
        <dbReference type="EMBL" id="OGC83959.1"/>
    </source>
</evidence>
<feature type="transmembrane region" description="Helical" evidence="1">
    <location>
        <begin position="12"/>
        <end position="32"/>
    </location>
</feature>
<sequence length="183" mass="19197">MVYVFRKVFSNVQYVILTVIVTGLVFAFAVWLPNLKLIGEVTFNSNASAIEKISFLYSLLGSIQTNFSAISAGYTIAIAVLFGINIALLAYYIRARRAALQGSVAALSIVGSVGGLVSGVFGIGCAACGTFLLTSTLALFGAGGLLAILPLGGEEFGFLGVGLLAYSIYLTSNKIMEPMVCKQ</sequence>